<name>A0A316EA74_9BACT</name>
<dbReference type="OrthoDB" id="1100725at2"/>
<proteinExistence type="predicted"/>
<evidence type="ECO:0000313" key="2">
    <source>
        <dbReference type="Proteomes" id="UP000245489"/>
    </source>
</evidence>
<dbReference type="EMBL" id="QGGO01000013">
    <property type="protein sequence ID" value="PWK26239.1"/>
    <property type="molecule type" value="Genomic_DNA"/>
</dbReference>
<accession>A0A316EA74</accession>
<dbReference type="Proteomes" id="UP000245489">
    <property type="component" value="Unassembled WGS sequence"/>
</dbReference>
<reference evidence="1 2" key="1">
    <citation type="submission" date="2018-05" db="EMBL/GenBank/DDBJ databases">
        <title>Genomic Encyclopedia of Archaeal and Bacterial Type Strains, Phase II (KMG-II): from individual species to whole genera.</title>
        <authorList>
            <person name="Goeker M."/>
        </authorList>
    </citation>
    <scope>NUCLEOTIDE SEQUENCE [LARGE SCALE GENOMIC DNA]</scope>
    <source>
        <strain evidence="1 2">DSM 22214</strain>
    </source>
</reference>
<comment type="caution">
    <text evidence="1">The sequence shown here is derived from an EMBL/GenBank/DDBJ whole genome shotgun (WGS) entry which is preliminary data.</text>
</comment>
<dbReference type="RefSeq" id="WP_109743440.1">
    <property type="nucleotide sequence ID" value="NZ_QGGO01000013.1"/>
</dbReference>
<gene>
    <name evidence="1" type="ORF">LV89_02720</name>
</gene>
<organism evidence="1 2">
    <name type="scientific">Arcicella aurantiaca</name>
    <dbReference type="NCBI Taxonomy" id="591202"/>
    <lineage>
        <taxon>Bacteria</taxon>
        <taxon>Pseudomonadati</taxon>
        <taxon>Bacteroidota</taxon>
        <taxon>Cytophagia</taxon>
        <taxon>Cytophagales</taxon>
        <taxon>Flectobacillaceae</taxon>
        <taxon>Arcicella</taxon>
    </lineage>
</organism>
<protein>
    <submittedName>
        <fullName evidence="1">Uncharacterized protein</fullName>
    </submittedName>
</protein>
<sequence length="378" mass="42602">MKLDLSAIESYGRQYAAKVCDDFFNRTATINGQQILKLSNVAQVNMFVVSDLFERWKADTEAFKSPYFNFEHEDVKAALKTFMNTASQHIMVKREDFEPMLSSAVNRTIVLLLDPSKHFDEFVRDSPDFTLTKDRLAQLTKYTKINGQVSKALTEKLGDEEKVYVTTALGWLNEIGEKGEFENPDKYLDMLSATVALKKEDFIKSTPKILAEDSSALKMSQSFFDLDSEEELDDEDAPLPTVAQVQAKFEQDGPVADVKLPGLDRLNDTFIDDLPTVNDLLKKEVIGSGTPLSELAFKRPIKSIVDGVSINQKFVFIGKLFDGDINSYNKAIEDLDNCLNFGDAKNLMNKALAPKYNWIMAAEEANDFLEVVSRKFQS</sequence>
<evidence type="ECO:0000313" key="1">
    <source>
        <dbReference type="EMBL" id="PWK26239.1"/>
    </source>
</evidence>
<dbReference type="AlphaFoldDB" id="A0A316EA74"/>
<keyword evidence="2" id="KW-1185">Reference proteome</keyword>